<evidence type="ECO:0000313" key="1">
    <source>
        <dbReference type="EMBL" id="BBY26945.1"/>
    </source>
</evidence>
<dbReference type="Proteomes" id="UP000467193">
    <property type="component" value="Chromosome"/>
</dbReference>
<dbReference type="KEGG" id="msei:MSEDJ_10410"/>
<sequence length="337" mass="35766">MSGAPNARLEAIARLLGIDVGDLYGLESVPDDDLSLLHTQIGERLTADKRHRFARVAGLAQTIPGPIAGRLAEKFLPAKGAALAAELLEPAKARDLVGRVSLKYLGDLAVALDPVRAQDVIRAIPPARVAEVARELFDRKQYRAMARFTDSVEVDALFATLGVASPHDLLAVVPLLTWNDNLDRVIAELPEEQTRQIAEDLDAGELADLALALDPHRFGPIVAAVPVDTVADIAAALLERGEFAAMAGFAGVITPEMLNAAVDRASDGQLVDLLATMASGEMWVEFDHVADVVTDQGRRRLAVALDAMPAAASSRLDDAARAGRIGSAAMNLTKRTG</sequence>
<gene>
    <name evidence="1" type="ORF">MSEDJ_10410</name>
</gene>
<dbReference type="RefSeq" id="WP_163795904.1">
    <property type="nucleotide sequence ID" value="NZ_AP022588.1"/>
</dbReference>
<reference evidence="1 2" key="1">
    <citation type="journal article" date="2019" name="Emerg. Microbes Infect.">
        <title>Comprehensive subspecies identification of 175 nontuberculous mycobacteria species based on 7547 genomic profiles.</title>
        <authorList>
            <person name="Matsumoto Y."/>
            <person name="Kinjo T."/>
            <person name="Motooka D."/>
            <person name="Nabeya D."/>
            <person name="Jung N."/>
            <person name="Uechi K."/>
            <person name="Horii T."/>
            <person name="Iida T."/>
            <person name="Fujita J."/>
            <person name="Nakamura S."/>
        </authorList>
    </citation>
    <scope>NUCLEOTIDE SEQUENCE [LARGE SCALE GENOMIC DNA]</scope>
    <source>
        <strain evidence="1 2">JCM 17899</strain>
    </source>
</reference>
<dbReference type="EMBL" id="AP022588">
    <property type="protein sequence ID" value="BBY26945.1"/>
    <property type="molecule type" value="Genomic_DNA"/>
</dbReference>
<keyword evidence="2" id="KW-1185">Reference proteome</keyword>
<protein>
    <submittedName>
        <fullName evidence="1">Uncharacterized protein</fullName>
    </submittedName>
</protein>
<evidence type="ECO:0000313" key="2">
    <source>
        <dbReference type="Proteomes" id="UP000467193"/>
    </source>
</evidence>
<organism evidence="1 2">
    <name type="scientific">Mycolicibacterium sediminis</name>
    <dbReference type="NCBI Taxonomy" id="1286180"/>
    <lineage>
        <taxon>Bacteria</taxon>
        <taxon>Bacillati</taxon>
        <taxon>Actinomycetota</taxon>
        <taxon>Actinomycetes</taxon>
        <taxon>Mycobacteriales</taxon>
        <taxon>Mycobacteriaceae</taxon>
        <taxon>Mycolicibacterium</taxon>
    </lineage>
</organism>
<accession>A0A7I7QL02</accession>
<proteinExistence type="predicted"/>
<dbReference type="AlphaFoldDB" id="A0A7I7QL02"/>
<name>A0A7I7QL02_9MYCO</name>